<name>A0A1F6CBU0_HANXR</name>
<comment type="caution">
    <text evidence="1">The sequence shown here is derived from an EMBL/GenBank/DDBJ whole genome shotgun (WGS) entry which is preliminary data.</text>
</comment>
<dbReference type="EMBL" id="MFKF01000310">
    <property type="protein sequence ID" value="OGG46490.1"/>
    <property type="molecule type" value="Genomic_DNA"/>
</dbReference>
<accession>A0A1F6CBU0</accession>
<reference evidence="1 2" key="1">
    <citation type="journal article" date="2016" name="Nat. Commun.">
        <title>Thousands of microbial genomes shed light on interconnected biogeochemical processes in an aquifer system.</title>
        <authorList>
            <person name="Anantharaman K."/>
            <person name="Brown C.T."/>
            <person name="Hug L.A."/>
            <person name="Sharon I."/>
            <person name="Castelle C.J."/>
            <person name="Probst A.J."/>
            <person name="Thomas B.C."/>
            <person name="Singh A."/>
            <person name="Wilkins M.J."/>
            <person name="Karaoz U."/>
            <person name="Brodie E.L."/>
            <person name="Williams K.H."/>
            <person name="Hubbard S.S."/>
            <person name="Banfield J.F."/>
        </authorList>
    </citation>
    <scope>NUCLEOTIDE SEQUENCE [LARGE SCALE GENOMIC DNA]</scope>
    <source>
        <strain evidence="2">RIFCSPLOWO2_12_FULL_64_10</strain>
    </source>
</reference>
<protein>
    <submittedName>
        <fullName evidence="1">Uncharacterized protein</fullName>
    </submittedName>
</protein>
<proteinExistence type="predicted"/>
<gene>
    <name evidence="1" type="ORF">A3F84_21425</name>
</gene>
<dbReference type="Proteomes" id="UP000178606">
    <property type="component" value="Unassembled WGS sequence"/>
</dbReference>
<evidence type="ECO:0000313" key="2">
    <source>
        <dbReference type="Proteomes" id="UP000178606"/>
    </source>
</evidence>
<sequence length="114" mass="12457">MVVPQQHVQVTVPRGEFRTIRLTADVQYVVSRVAIRGVDVVNDEQSGEIRTIIARLNRSLSFHCLSEVPWLSTKTPPGHNTACMLVNASTAASSDGISAIELFRHSTASNRSAK</sequence>
<evidence type="ECO:0000313" key="1">
    <source>
        <dbReference type="EMBL" id="OGG46490.1"/>
    </source>
</evidence>
<organism evidence="1 2">
    <name type="scientific">Handelsmanbacteria sp. (strain RIFCSPLOWO2_12_FULL_64_10)</name>
    <dbReference type="NCBI Taxonomy" id="1817868"/>
    <lineage>
        <taxon>Bacteria</taxon>
        <taxon>Candidatus Handelsmaniibacteriota</taxon>
    </lineage>
</organism>
<dbReference type="AlphaFoldDB" id="A0A1F6CBU0"/>